<proteinExistence type="predicted"/>
<evidence type="ECO:0000313" key="2">
    <source>
        <dbReference type="EMBL" id="NPT54705.1"/>
    </source>
</evidence>
<reference evidence="2 3" key="1">
    <citation type="submission" date="2019-11" db="EMBL/GenBank/DDBJ databases">
        <title>Metabolism of dissolved organic matter in forest soils.</title>
        <authorList>
            <person name="Cyle K.T."/>
            <person name="Wilhelm R.C."/>
            <person name="Martinez C.E."/>
        </authorList>
    </citation>
    <scope>NUCLEOTIDE SEQUENCE [LARGE SCALE GENOMIC DNA]</scope>
    <source>
        <strain evidence="2 3">5N</strain>
    </source>
</reference>
<name>A0A972SKL0_9BURK</name>
<gene>
    <name evidence="2" type="ORF">GNZ13_08810</name>
</gene>
<feature type="signal peptide" evidence="1">
    <location>
        <begin position="1"/>
        <end position="32"/>
    </location>
</feature>
<sequence length="299" mass="32322">MKLEKTLRPFGTRQAAGILCAALGVTSLPAAAVDVDAGDYTALPAGTNLGVLYYQHAEDNKVFANGNQVAGGNLKSDTSILRGVHYMDIGGFIVDPQFLLPFGNVRGSDNLQALGSSGGTADLILAATVWLVNNPDKKTYFGVTPYLFVPTGSYDRNRALNLGEHRWKETMQAGFITPLVGNLILDLIADVTIFGDNKDYGPGGATLKQDPLVEGQVWLRYNATQSLDVRVGFAESYGGRTTVNGVSQQNRTNTNKFSAGFAWFPAPTWQVLGIYGQDISVQNGPKEENHFKVRLLKVF</sequence>
<organism evidence="2 3">
    <name type="scientific">Paraburkholderia elongata</name>
    <dbReference type="NCBI Taxonomy" id="2675747"/>
    <lineage>
        <taxon>Bacteria</taxon>
        <taxon>Pseudomonadati</taxon>
        <taxon>Pseudomonadota</taxon>
        <taxon>Betaproteobacteria</taxon>
        <taxon>Burkholderiales</taxon>
        <taxon>Burkholderiaceae</taxon>
        <taxon>Paraburkholderia</taxon>
    </lineage>
</organism>
<evidence type="ECO:0000256" key="1">
    <source>
        <dbReference type="SAM" id="SignalP"/>
    </source>
</evidence>
<evidence type="ECO:0000313" key="3">
    <source>
        <dbReference type="Proteomes" id="UP000655523"/>
    </source>
</evidence>
<dbReference type="InterPro" id="IPR025737">
    <property type="entry name" value="FApF"/>
</dbReference>
<dbReference type="Proteomes" id="UP000655523">
    <property type="component" value="Unassembled WGS sequence"/>
</dbReference>
<comment type="caution">
    <text evidence="2">The sequence shown here is derived from an EMBL/GenBank/DDBJ whole genome shotgun (WGS) entry which is preliminary data.</text>
</comment>
<protein>
    <submittedName>
        <fullName evidence="2">Transporter</fullName>
    </submittedName>
</protein>
<accession>A0A972SKL0</accession>
<feature type="chain" id="PRO_5037538546" evidence="1">
    <location>
        <begin position="33"/>
        <end position="299"/>
    </location>
</feature>
<keyword evidence="1" id="KW-0732">Signal</keyword>
<keyword evidence="3" id="KW-1185">Reference proteome</keyword>
<dbReference type="EMBL" id="WOEZ01000043">
    <property type="protein sequence ID" value="NPT54705.1"/>
    <property type="molecule type" value="Genomic_DNA"/>
</dbReference>
<dbReference type="Pfam" id="PF13557">
    <property type="entry name" value="Phenol_MetA_deg"/>
    <property type="match status" value="1"/>
</dbReference>
<dbReference type="AlphaFoldDB" id="A0A972SKL0"/>
<dbReference type="RefSeq" id="WP_172162380.1">
    <property type="nucleotide sequence ID" value="NZ_WOEZ01000043.1"/>
</dbReference>